<sequence length="202" mass="22418">MRLRSIIGEHQADGWDKAWQDGVTPWDSGCPQPALQDLITSGKLDLPRSGRALVPGCGRGYDTLVIATALGLDTLGIDISSTALEAAERVSFQLKDFLALSGTGDEHYELIYDYTFFVAIPPTRRPEWGRQMTKIVKSGGYLITLLFPIINQPENVGPPFYAREESYAAVLGADWENVLDEIPENSIESHKGVEQLIVWKRK</sequence>
<evidence type="ECO:0000256" key="2">
    <source>
        <dbReference type="ARBA" id="ARBA00022603"/>
    </source>
</evidence>
<protein>
    <submittedName>
        <fullName evidence="5">S-adenosyl-L-methionine-dependent methyltransferase</fullName>
    </submittedName>
</protein>
<reference evidence="5 6" key="1">
    <citation type="journal article" date="2012" name="Science">
        <title>The Paleozoic origin of enzymatic lignin decomposition reconstructed from 31 fungal genomes.</title>
        <authorList>
            <person name="Floudas D."/>
            <person name="Binder M."/>
            <person name="Riley R."/>
            <person name="Barry K."/>
            <person name="Blanchette R.A."/>
            <person name="Henrissat B."/>
            <person name="Martinez A.T."/>
            <person name="Otillar R."/>
            <person name="Spatafora J.W."/>
            <person name="Yadav J.S."/>
            <person name="Aerts A."/>
            <person name="Benoit I."/>
            <person name="Boyd A."/>
            <person name="Carlson A."/>
            <person name="Copeland A."/>
            <person name="Coutinho P.M."/>
            <person name="de Vries R.P."/>
            <person name="Ferreira P."/>
            <person name="Findley K."/>
            <person name="Foster B."/>
            <person name="Gaskell J."/>
            <person name="Glotzer D."/>
            <person name="Gorecki P."/>
            <person name="Heitman J."/>
            <person name="Hesse C."/>
            <person name="Hori C."/>
            <person name="Igarashi K."/>
            <person name="Jurgens J.A."/>
            <person name="Kallen N."/>
            <person name="Kersten P."/>
            <person name="Kohler A."/>
            <person name="Kuees U."/>
            <person name="Kumar T.K.A."/>
            <person name="Kuo A."/>
            <person name="LaButti K."/>
            <person name="Larrondo L.F."/>
            <person name="Lindquist E."/>
            <person name="Ling A."/>
            <person name="Lombard V."/>
            <person name="Lucas S."/>
            <person name="Lundell T."/>
            <person name="Martin R."/>
            <person name="McLaughlin D.J."/>
            <person name="Morgenstern I."/>
            <person name="Morin E."/>
            <person name="Murat C."/>
            <person name="Nagy L.G."/>
            <person name="Nolan M."/>
            <person name="Ohm R.A."/>
            <person name="Patyshakuliyeva A."/>
            <person name="Rokas A."/>
            <person name="Ruiz-Duenas F.J."/>
            <person name="Sabat G."/>
            <person name="Salamov A."/>
            <person name="Samejima M."/>
            <person name="Schmutz J."/>
            <person name="Slot J.C."/>
            <person name="St John F."/>
            <person name="Stenlid J."/>
            <person name="Sun H."/>
            <person name="Sun S."/>
            <person name="Syed K."/>
            <person name="Tsang A."/>
            <person name="Wiebenga A."/>
            <person name="Young D."/>
            <person name="Pisabarro A."/>
            <person name="Eastwood D.C."/>
            <person name="Martin F."/>
            <person name="Cullen D."/>
            <person name="Grigoriev I.V."/>
            <person name="Hibbett D.S."/>
        </authorList>
    </citation>
    <scope>NUCLEOTIDE SEQUENCE [LARGE SCALE GENOMIC DNA]</scope>
    <source>
        <strain evidence="5 6">MD-104</strain>
    </source>
</reference>
<evidence type="ECO:0000256" key="4">
    <source>
        <dbReference type="ARBA" id="ARBA00022691"/>
    </source>
</evidence>
<dbReference type="Pfam" id="PF05724">
    <property type="entry name" value="TPMT"/>
    <property type="match status" value="1"/>
</dbReference>
<evidence type="ECO:0000313" key="5">
    <source>
        <dbReference type="EMBL" id="PCH41416.1"/>
    </source>
</evidence>
<keyword evidence="1" id="KW-0597">Phosphoprotein</keyword>
<dbReference type="GO" id="GO:0032259">
    <property type="term" value="P:methylation"/>
    <property type="evidence" value="ECO:0007669"/>
    <property type="project" value="UniProtKB-KW"/>
</dbReference>
<dbReference type="GO" id="GO:0008757">
    <property type="term" value="F:S-adenosylmethionine-dependent methyltransferase activity"/>
    <property type="evidence" value="ECO:0007669"/>
    <property type="project" value="InterPro"/>
</dbReference>
<keyword evidence="2 5" id="KW-0489">Methyltransferase</keyword>
<proteinExistence type="predicted"/>
<dbReference type="InterPro" id="IPR008854">
    <property type="entry name" value="TPMT"/>
</dbReference>
<evidence type="ECO:0000256" key="1">
    <source>
        <dbReference type="ARBA" id="ARBA00022553"/>
    </source>
</evidence>
<dbReference type="STRING" id="742152.A0A2H3JGX2"/>
<dbReference type="EMBL" id="KB468113">
    <property type="protein sequence ID" value="PCH41416.1"/>
    <property type="molecule type" value="Genomic_DNA"/>
</dbReference>
<keyword evidence="4" id="KW-0949">S-adenosyl-L-methionine</keyword>
<dbReference type="Proteomes" id="UP000218811">
    <property type="component" value="Unassembled WGS sequence"/>
</dbReference>
<dbReference type="InterPro" id="IPR029063">
    <property type="entry name" value="SAM-dependent_MTases_sf"/>
</dbReference>
<organism evidence="5 6">
    <name type="scientific">Wolfiporia cocos (strain MD-104)</name>
    <name type="common">Brown rot fungus</name>
    <dbReference type="NCBI Taxonomy" id="742152"/>
    <lineage>
        <taxon>Eukaryota</taxon>
        <taxon>Fungi</taxon>
        <taxon>Dikarya</taxon>
        <taxon>Basidiomycota</taxon>
        <taxon>Agaricomycotina</taxon>
        <taxon>Agaricomycetes</taxon>
        <taxon>Polyporales</taxon>
        <taxon>Phaeolaceae</taxon>
        <taxon>Wolfiporia</taxon>
    </lineage>
</organism>
<name>A0A2H3JGX2_WOLCO</name>
<dbReference type="OrthoDB" id="276151at2759"/>
<evidence type="ECO:0000256" key="3">
    <source>
        <dbReference type="ARBA" id="ARBA00022679"/>
    </source>
</evidence>
<dbReference type="PROSITE" id="PS51585">
    <property type="entry name" value="SAM_MT_TPMT"/>
    <property type="match status" value="1"/>
</dbReference>
<dbReference type="PANTHER" id="PTHR32183:SF11">
    <property type="entry name" value="THIOL METHYLTRANSFERASE 2-RELATED"/>
    <property type="match status" value="1"/>
</dbReference>
<keyword evidence="6" id="KW-1185">Reference proteome</keyword>
<dbReference type="AlphaFoldDB" id="A0A2H3JGX2"/>
<accession>A0A2H3JGX2</accession>
<keyword evidence="3 5" id="KW-0808">Transferase</keyword>
<dbReference type="Gene3D" id="3.40.50.150">
    <property type="entry name" value="Vaccinia Virus protein VP39"/>
    <property type="match status" value="1"/>
</dbReference>
<dbReference type="PANTHER" id="PTHR32183">
    <property type="match status" value="1"/>
</dbReference>
<dbReference type="SUPFAM" id="SSF53335">
    <property type="entry name" value="S-adenosyl-L-methionine-dependent methyltransferases"/>
    <property type="match status" value="1"/>
</dbReference>
<dbReference type="CDD" id="cd02440">
    <property type="entry name" value="AdoMet_MTases"/>
    <property type="match status" value="1"/>
</dbReference>
<gene>
    <name evidence="5" type="ORF">WOLCODRAFT_131902</name>
</gene>
<dbReference type="OMA" id="EQTFFCA"/>
<evidence type="ECO:0000313" key="6">
    <source>
        <dbReference type="Proteomes" id="UP000218811"/>
    </source>
</evidence>